<feature type="signal peptide" evidence="1">
    <location>
        <begin position="1"/>
        <end position="18"/>
    </location>
</feature>
<keyword evidence="3" id="KW-1185">Reference proteome</keyword>
<proteinExistence type="predicted"/>
<name>A0A8R2M2M9_BOMMO</name>
<reference evidence="2" key="2">
    <citation type="submission" date="2022-06" db="UniProtKB">
        <authorList>
            <consortium name="EnsemblMetazoa"/>
        </authorList>
    </citation>
    <scope>IDENTIFICATION</scope>
    <source>
        <strain evidence="2">p50T (Dazao)</strain>
    </source>
</reference>
<dbReference type="RefSeq" id="XP_037871885.1">
    <property type="nucleotide sequence ID" value="XM_038015957.2"/>
</dbReference>
<sequence length="249" mass="25279">MYAQLTFLTSVLLLKVTATKYQCGGYVTQPVQTLLTSPIQCQPTGVGSFTPVAQFVIPAIIKPLLQPEPTVQSLAPAVPNNSGFPGFVPNNFPYGFAGPFGGMPPIVIESDDDDDDFTNLLFFLVLALGNRRCGFGGYGNCCGCCGGAYGGGLGGGRCGGSCGCDGYQNCFPFLVPFPYINPNGSTGGASIGDIAGLLGFGAGGKALGAGPGIGVVGGALGGYGVKVPGNRGSHSNDDDCSDEINLIIR</sequence>
<organism evidence="2 3">
    <name type="scientific">Bombyx mori</name>
    <name type="common">Silk moth</name>
    <dbReference type="NCBI Taxonomy" id="7091"/>
    <lineage>
        <taxon>Eukaryota</taxon>
        <taxon>Metazoa</taxon>
        <taxon>Ecdysozoa</taxon>
        <taxon>Arthropoda</taxon>
        <taxon>Hexapoda</taxon>
        <taxon>Insecta</taxon>
        <taxon>Pterygota</taxon>
        <taxon>Neoptera</taxon>
        <taxon>Endopterygota</taxon>
        <taxon>Lepidoptera</taxon>
        <taxon>Glossata</taxon>
        <taxon>Ditrysia</taxon>
        <taxon>Bombycoidea</taxon>
        <taxon>Bombycidae</taxon>
        <taxon>Bombycinae</taxon>
        <taxon>Bombyx</taxon>
    </lineage>
</organism>
<accession>A0A8R2M2M9</accession>
<dbReference type="GeneID" id="101739154"/>
<dbReference type="AlphaFoldDB" id="A0A8R2M2M9"/>
<feature type="chain" id="PRO_5035802807" evidence="1">
    <location>
        <begin position="19"/>
        <end position="249"/>
    </location>
</feature>
<dbReference type="EnsemblMetazoa" id="XM_038015957.1">
    <property type="protein sequence ID" value="XP_037871885.1"/>
    <property type="gene ID" value="LOC101739154"/>
</dbReference>
<reference evidence="3" key="1">
    <citation type="journal article" date="2008" name="Insect Biochem. Mol. Biol.">
        <title>The genome of a lepidopteran model insect, the silkworm Bombyx mori.</title>
        <authorList>
            <consortium name="International Silkworm Genome Consortium"/>
        </authorList>
    </citation>
    <scope>NUCLEOTIDE SEQUENCE [LARGE SCALE GENOMIC DNA]</scope>
    <source>
        <strain evidence="3">p50T</strain>
    </source>
</reference>
<evidence type="ECO:0000313" key="3">
    <source>
        <dbReference type="Proteomes" id="UP000005204"/>
    </source>
</evidence>
<protein>
    <submittedName>
        <fullName evidence="2">Uncharacterized protein</fullName>
    </submittedName>
</protein>
<keyword evidence="1" id="KW-0732">Signal</keyword>
<dbReference type="KEGG" id="bmor:101739154"/>
<dbReference type="Proteomes" id="UP000005204">
    <property type="component" value="Unassembled WGS sequence"/>
</dbReference>
<evidence type="ECO:0000256" key="1">
    <source>
        <dbReference type="SAM" id="SignalP"/>
    </source>
</evidence>
<evidence type="ECO:0000313" key="2">
    <source>
        <dbReference type="EnsemblMetazoa" id="XP_037871885.1"/>
    </source>
</evidence>